<protein>
    <submittedName>
        <fullName evidence="1">Uncharacterized protein</fullName>
    </submittedName>
</protein>
<accession>A0A645FJK2</accession>
<organism evidence="1">
    <name type="scientific">bioreactor metagenome</name>
    <dbReference type="NCBI Taxonomy" id="1076179"/>
    <lineage>
        <taxon>unclassified sequences</taxon>
        <taxon>metagenomes</taxon>
        <taxon>ecological metagenomes</taxon>
    </lineage>
</organism>
<comment type="caution">
    <text evidence="1">The sequence shown here is derived from an EMBL/GenBank/DDBJ whole genome shotgun (WGS) entry which is preliminary data.</text>
</comment>
<sequence>MPGMGIGCRFIFRSKDKNREDTHRSCYEQRCPGIKEDADAYKAGHRQSSRKWQAIYAVDTYR</sequence>
<dbReference type="AlphaFoldDB" id="A0A645FJK2"/>
<reference evidence="1" key="1">
    <citation type="submission" date="2019-08" db="EMBL/GenBank/DDBJ databases">
        <authorList>
            <person name="Kucharzyk K."/>
            <person name="Murdoch R.W."/>
            <person name="Higgins S."/>
            <person name="Loffler F."/>
        </authorList>
    </citation>
    <scope>NUCLEOTIDE SEQUENCE</scope>
</reference>
<name>A0A645FJK2_9ZZZZ</name>
<gene>
    <name evidence="1" type="ORF">SDC9_159731</name>
</gene>
<evidence type="ECO:0000313" key="1">
    <source>
        <dbReference type="EMBL" id="MPN12413.1"/>
    </source>
</evidence>
<proteinExistence type="predicted"/>
<dbReference type="EMBL" id="VSSQ01058756">
    <property type="protein sequence ID" value="MPN12413.1"/>
    <property type="molecule type" value="Genomic_DNA"/>
</dbReference>